<dbReference type="EMBL" id="CP025958">
    <property type="protein sequence ID" value="AWM39754.1"/>
    <property type="molecule type" value="Genomic_DNA"/>
</dbReference>
<feature type="transmembrane region" description="Helical" evidence="8">
    <location>
        <begin position="166"/>
        <end position="186"/>
    </location>
</feature>
<feature type="transmembrane region" description="Helical" evidence="8">
    <location>
        <begin position="138"/>
        <end position="159"/>
    </location>
</feature>
<evidence type="ECO:0000256" key="1">
    <source>
        <dbReference type="ARBA" id="ARBA00004651"/>
    </source>
</evidence>
<dbReference type="GO" id="GO:0005886">
    <property type="term" value="C:plasma membrane"/>
    <property type="evidence" value="ECO:0007669"/>
    <property type="project" value="UniProtKB-SubCell"/>
</dbReference>
<sequence length="448" mass="48103">MCVAGAECSARATYREEPGGRGTQMRIGSERTARRLDRVAVIGLVGWLLFDLTARTVFGSVPWPQSVVDYRIIYDGSRHVVETHTYPTDNPYPYPPPAVALHAASAVFPFRVSVALWLALTGVAAAAVYFALARTLGLLVRPGQLILLPLAHVVAAYYFQWDMRSVNSNLIVLAALVFGCAALARARDGAAGFWFALSVALKLLPVLVLPYLAWTRRWRAFAWAVAFSLVFWCAVPVAAFGVTGAGPVYEGWAAEITRATDAQTKSHHPILISLDKAALHLCAGDAARAKALSLAVCVVWGLVGVCGAASCWGNRERDARSILTHVSLLVLGPVAVNPYLEAYHLVPLVVPALVLLVVGADPTCGRFVRGFALAAFALAVLILKVSSPWPLRGLLVNAQALVLCGAAVGVVYGRAKWRMRDTSAGRVEEVRGNRLTGLARRLALHPKS</sequence>
<evidence type="ECO:0000313" key="9">
    <source>
        <dbReference type="EMBL" id="AWM39754.1"/>
    </source>
</evidence>
<evidence type="ECO:0000256" key="7">
    <source>
        <dbReference type="ARBA" id="ARBA00024033"/>
    </source>
</evidence>
<feature type="transmembrane region" description="Helical" evidence="8">
    <location>
        <begin position="114"/>
        <end position="132"/>
    </location>
</feature>
<gene>
    <name evidence="9" type="ORF">C1280_23965</name>
</gene>
<feature type="transmembrane region" description="Helical" evidence="8">
    <location>
        <begin position="221"/>
        <end position="242"/>
    </location>
</feature>
<feature type="transmembrane region" description="Helical" evidence="8">
    <location>
        <begin position="291"/>
        <end position="312"/>
    </location>
</feature>
<evidence type="ECO:0000256" key="3">
    <source>
        <dbReference type="ARBA" id="ARBA00022679"/>
    </source>
</evidence>
<dbReference type="OrthoDB" id="9987759at2"/>
<name>A0A2Z3HDJ4_9BACT</name>
<keyword evidence="6 8" id="KW-0472">Membrane</keyword>
<evidence type="ECO:0000256" key="5">
    <source>
        <dbReference type="ARBA" id="ARBA00022989"/>
    </source>
</evidence>
<reference evidence="9 10" key="1">
    <citation type="submission" date="2018-01" db="EMBL/GenBank/DDBJ databases">
        <title>G. obscuriglobus.</title>
        <authorList>
            <person name="Franke J."/>
            <person name="Blomberg W."/>
            <person name="Selmecki A."/>
        </authorList>
    </citation>
    <scope>NUCLEOTIDE SEQUENCE [LARGE SCALE GENOMIC DNA]</scope>
    <source>
        <strain evidence="9 10">DSM 5831</strain>
    </source>
</reference>
<feature type="transmembrane region" description="Helical" evidence="8">
    <location>
        <begin position="192"/>
        <end position="214"/>
    </location>
</feature>
<accession>A0A2Z3HDJ4</accession>
<dbReference type="KEGG" id="gog:C1280_23965"/>
<feature type="transmembrane region" description="Helical" evidence="8">
    <location>
        <begin position="342"/>
        <end position="360"/>
    </location>
</feature>
<evidence type="ECO:0000256" key="2">
    <source>
        <dbReference type="ARBA" id="ARBA00022475"/>
    </source>
</evidence>
<evidence type="ECO:0000256" key="6">
    <source>
        <dbReference type="ARBA" id="ARBA00023136"/>
    </source>
</evidence>
<keyword evidence="5 8" id="KW-1133">Transmembrane helix</keyword>
<evidence type="ECO:0000256" key="4">
    <source>
        <dbReference type="ARBA" id="ARBA00022692"/>
    </source>
</evidence>
<keyword evidence="2" id="KW-1003">Cell membrane</keyword>
<dbReference type="AlphaFoldDB" id="A0A2Z3HDJ4"/>
<comment type="similarity">
    <text evidence="7">Belongs to the glycosyltransferase 87 family.</text>
</comment>
<dbReference type="Proteomes" id="UP000245802">
    <property type="component" value="Chromosome"/>
</dbReference>
<protein>
    <submittedName>
        <fullName evidence="9">DUF2029 domain-containing protein</fullName>
    </submittedName>
</protein>
<organism evidence="9 10">
    <name type="scientific">Gemmata obscuriglobus</name>
    <dbReference type="NCBI Taxonomy" id="114"/>
    <lineage>
        <taxon>Bacteria</taxon>
        <taxon>Pseudomonadati</taxon>
        <taxon>Planctomycetota</taxon>
        <taxon>Planctomycetia</taxon>
        <taxon>Gemmatales</taxon>
        <taxon>Gemmataceae</taxon>
        <taxon>Gemmata</taxon>
    </lineage>
</organism>
<keyword evidence="10" id="KW-1185">Reference proteome</keyword>
<keyword evidence="3" id="KW-0808">Transferase</keyword>
<feature type="transmembrane region" description="Helical" evidence="8">
    <location>
        <begin position="367"/>
        <end position="385"/>
    </location>
</feature>
<dbReference type="InterPro" id="IPR018584">
    <property type="entry name" value="GT87"/>
</dbReference>
<evidence type="ECO:0000313" key="10">
    <source>
        <dbReference type="Proteomes" id="UP000245802"/>
    </source>
</evidence>
<feature type="transmembrane region" description="Helical" evidence="8">
    <location>
        <begin position="391"/>
        <end position="412"/>
    </location>
</feature>
<dbReference type="GO" id="GO:0016758">
    <property type="term" value="F:hexosyltransferase activity"/>
    <property type="evidence" value="ECO:0007669"/>
    <property type="project" value="InterPro"/>
</dbReference>
<keyword evidence="4 8" id="KW-0812">Transmembrane</keyword>
<feature type="transmembrane region" description="Helical" evidence="8">
    <location>
        <begin position="319"/>
        <end position="336"/>
    </location>
</feature>
<proteinExistence type="inferred from homology"/>
<comment type="subcellular location">
    <subcellularLocation>
        <location evidence="1">Cell membrane</location>
        <topology evidence="1">Multi-pass membrane protein</topology>
    </subcellularLocation>
</comment>
<dbReference type="Pfam" id="PF09594">
    <property type="entry name" value="GT87"/>
    <property type="match status" value="1"/>
</dbReference>
<evidence type="ECO:0000256" key="8">
    <source>
        <dbReference type="SAM" id="Phobius"/>
    </source>
</evidence>